<keyword evidence="2" id="KW-1185">Reference proteome</keyword>
<dbReference type="OrthoDB" id="5988851at2759"/>
<evidence type="ECO:0000313" key="1">
    <source>
        <dbReference type="EMBL" id="CAB4025294.1"/>
    </source>
</evidence>
<proteinExistence type="predicted"/>
<reference evidence="1" key="1">
    <citation type="submission" date="2020-04" db="EMBL/GenBank/DDBJ databases">
        <authorList>
            <person name="Alioto T."/>
            <person name="Alioto T."/>
            <person name="Gomez Garrido J."/>
        </authorList>
    </citation>
    <scope>NUCLEOTIDE SEQUENCE</scope>
    <source>
        <strain evidence="1">A484AB</strain>
    </source>
</reference>
<accession>A0A7D9L3W5</accession>
<dbReference type="Proteomes" id="UP001152795">
    <property type="component" value="Unassembled WGS sequence"/>
</dbReference>
<feature type="non-terminal residue" evidence="1">
    <location>
        <position position="275"/>
    </location>
</feature>
<dbReference type="EMBL" id="CACRXK020013525">
    <property type="protein sequence ID" value="CAB4025294.1"/>
    <property type="molecule type" value="Genomic_DNA"/>
</dbReference>
<gene>
    <name evidence="1" type="ORF">PACLA_8A035678</name>
</gene>
<dbReference type="InterPro" id="IPR025048">
    <property type="entry name" value="DUF3987"/>
</dbReference>
<organism evidence="1 2">
    <name type="scientific">Paramuricea clavata</name>
    <name type="common">Red gorgonian</name>
    <name type="synonym">Violescent sea-whip</name>
    <dbReference type="NCBI Taxonomy" id="317549"/>
    <lineage>
        <taxon>Eukaryota</taxon>
        <taxon>Metazoa</taxon>
        <taxon>Cnidaria</taxon>
        <taxon>Anthozoa</taxon>
        <taxon>Octocorallia</taxon>
        <taxon>Malacalcyonacea</taxon>
        <taxon>Plexauridae</taxon>
        <taxon>Paramuricea</taxon>
    </lineage>
</organism>
<comment type="caution">
    <text evidence="1">The sequence shown here is derived from an EMBL/GenBank/DDBJ whole genome shotgun (WGS) entry which is preliminary data.</text>
</comment>
<dbReference type="Pfam" id="PF13148">
    <property type="entry name" value="DUF3987"/>
    <property type="match status" value="1"/>
</dbReference>
<sequence>AFHKLLKSDEEAASGDVQLLCKLFSGERTTYHFSTEHTREIEANTPFAILGSTQMQNAAKLIARMDQGHGLMDRFLISVPLALRPTPEQQTNATDYIDTEPIDNFEEIFGLIQQIHQDNPEEYNFETEAIRLLQQMNSSFTADVNAAILDGVMPPKSKKSDLVPRIALALHVFTHATSSLLNGQPLEQCPTMISKQTLERAVKFVEHLELQKDALCQARVKTCPSSSVFIRGDMHANHGRWTHWTSIIWVCNPSDRGFCNIEKISAVRRGREEIN</sequence>
<protein>
    <submittedName>
        <fullName evidence="1">Uncharacterized protein</fullName>
    </submittedName>
</protein>
<evidence type="ECO:0000313" key="2">
    <source>
        <dbReference type="Proteomes" id="UP001152795"/>
    </source>
</evidence>
<name>A0A7D9L3W5_PARCT</name>
<dbReference type="AlphaFoldDB" id="A0A7D9L3W5"/>
<feature type="non-terminal residue" evidence="1">
    <location>
        <position position="1"/>
    </location>
</feature>